<comment type="similarity">
    <text evidence="2 8">Belongs to the glutamate--cysteine ligase type 1 family. Type 1 subfamily.</text>
</comment>
<comment type="catalytic activity">
    <reaction evidence="7 8 9">
        <text>L-cysteine + L-glutamate + ATP = gamma-L-glutamyl-L-cysteine + ADP + phosphate + H(+)</text>
        <dbReference type="Rhea" id="RHEA:13285"/>
        <dbReference type="ChEBI" id="CHEBI:15378"/>
        <dbReference type="ChEBI" id="CHEBI:29985"/>
        <dbReference type="ChEBI" id="CHEBI:30616"/>
        <dbReference type="ChEBI" id="CHEBI:35235"/>
        <dbReference type="ChEBI" id="CHEBI:43474"/>
        <dbReference type="ChEBI" id="CHEBI:58173"/>
        <dbReference type="ChEBI" id="CHEBI:456216"/>
        <dbReference type="EC" id="6.3.2.2"/>
    </reaction>
</comment>
<dbReference type="GO" id="GO:0004357">
    <property type="term" value="F:glutamate-cysteine ligase activity"/>
    <property type="evidence" value="ECO:0007669"/>
    <property type="project" value="UniProtKB-UniRule"/>
</dbReference>
<keyword evidence="6 8" id="KW-0067">ATP-binding</keyword>
<dbReference type="HAMAP" id="MF_00578">
    <property type="entry name" value="Glu_cys_ligase"/>
    <property type="match status" value="1"/>
</dbReference>
<dbReference type="Pfam" id="PF04262">
    <property type="entry name" value="Glu_cys_ligase"/>
    <property type="match status" value="1"/>
</dbReference>
<evidence type="ECO:0000256" key="2">
    <source>
        <dbReference type="ARBA" id="ARBA00008772"/>
    </source>
</evidence>
<protein>
    <recommendedName>
        <fullName evidence="8">Glutamate--cysteine ligase</fullName>
        <ecNumber evidence="8">6.3.2.2</ecNumber>
    </recommendedName>
    <alternativeName>
        <fullName evidence="8">Gamma-ECS</fullName>
        <shortName evidence="8">GCS</shortName>
    </alternativeName>
    <alternativeName>
        <fullName evidence="8">Gamma-glutamylcysteine synthetase</fullName>
    </alternativeName>
</protein>
<dbReference type="Gene3D" id="3.30.590.20">
    <property type="match status" value="1"/>
</dbReference>
<gene>
    <name evidence="8" type="primary">gshA</name>
    <name evidence="11" type="ORF">J7561_01950</name>
</gene>
<comment type="pathway">
    <text evidence="1 8 9">Sulfur metabolism; glutathione biosynthesis; glutathione from L-cysteine and L-glutamate: step 1/2.</text>
</comment>
<dbReference type="Proteomes" id="UP000680020">
    <property type="component" value="Unassembled WGS sequence"/>
</dbReference>
<dbReference type="EMBL" id="JAGIBU010000001">
    <property type="protein sequence ID" value="MBS7823965.1"/>
    <property type="molecule type" value="Genomic_DNA"/>
</dbReference>
<evidence type="ECO:0000313" key="12">
    <source>
        <dbReference type="Proteomes" id="UP000680020"/>
    </source>
</evidence>
<dbReference type="GO" id="GO:0046872">
    <property type="term" value="F:metal ion binding"/>
    <property type="evidence" value="ECO:0007669"/>
    <property type="project" value="TreeGrafter"/>
</dbReference>
<evidence type="ECO:0000256" key="3">
    <source>
        <dbReference type="ARBA" id="ARBA00022598"/>
    </source>
</evidence>
<reference evidence="11" key="1">
    <citation type="submission" date="2021-03" db="EMBL/GenBank/DDBJ databases">
        <title>Identification and antibiotic profiling of Wohlfahrtiimonas chitiniclastica, an underestimated human pathogen.</title>
        <authorList>
            <person name="Kopf A."/>
            <person name="Bunk B."/>
            <person name="Coldewey S."/>
            <person name="Gunzer F."/>
            <person name="Riedel T."/>
            <person name="Schroettner P."/>
        </authorList>
    </citation>
    <scope>NUCLEOTIDE SEQUENCE</scope>
    <source>
        <strain evidence="11">DSM 100917</strain>
    </source>
</reference>
<proteinExistence type="inferred from homology"/>
<dbReference type="SUPFAM" id="SSF55931">
    <property type="entry name" value="Glutamine synthetase/guanido kinase"/>
    <property type="match status" value="1"/>
</dbReference>
<dbReference type="InterPro" id="IPR007370">
    <property type="entry name" value="Glu_cys_ligase"/>
</dbReference>
<evidence type="ECO:0000256" key="5">
    <source>
        <dbReference type="ARBA" id="ARBA00022741"/>
    </source>
</evidence>
<evidence type="ECO:0000256" key="4">
    <source>
        <dbReference type="ARBA" id="ARBA00022684"/>
    </source>
</evidence>
<dbReference type="EC" id="6.3.2.2" evidence="8"/>
<dbReference type="GO" id="GO:0005829">
    <property type="term" value="C:cytosol"/>
    <property type="evidence" value="ECO:0007669"/>
    <property type="project" value="TreeGrafter"/>
</dbReference>
<evidence type="ECO:0000256" key="8">
    <source>
        <dbReference type="HAMAP-Rule" id="MF_00578"/>
    </source>
</evidence>
<dbReference type="PANTHER" id="PTHR38761">
    <property type="entry name" value="GLUTAMATE--CYSTEINE LIGASE"/>
    <property type="match status" value="1"/>
</dbReference>
<sequence>MFKMLSKSLNDHLKTLGAKADGIKHVTMGLEREGLRVNEQGLLSQAPHPRALGSALTNPNITTDFAENLLEFVTNVYHSPEDLYQALDEIQAYTAECLDHEVVWPDSMPPTINNVDDIPIAQYGTSNAAKMKTLYRTGLAHRYGKMMQTIAGIHFNFSLSDEFFANWQAALGNTQSLQDFKSERYLHLMRSVSRFGFLVPYFFGASPVMPKTFLQEGSHHPFETFDDETVYLKNATSLRLSDIGYSNNKCQFTVSFNSLTDYIRDIERAVLTPCDKVSHIPTKKDGQYFQINNHILQIENEYYASIRPKQVLKNGETLLSALKTRGIEYVELRTVDIMPSVATGISVETIRFLQAFLTTCLLSDALPLSYDEYEENRKNLAKVAANGRQDDLMLNLSGHDYPLKDLLRFTLDWIRPVAEILGAPYVATLSPLKKMVQSSALTPSAELIKSLQSTDLNYNAYCIEKALDYKQRYLTDHKLTEAQRERFKTLAQDSIARQEALEAEPQIDFDEYLANYFKSI</sequence>
<name>A0AB35BZN3_9GAMM</name>
<dbReference type="PANTHER" id="PTHR38761:SF1">
    <property type="entry name" value="GLUTAMATE--CYSTEINE LIGASE"/>
    <property type="match status" value="1"/>
</dbReference>
<keyword evidence="5 8" id="KW-0547">Nucleotide-binding</keyword>
<evidence type="ECO:0000256" key="7">
    <source>
        <dbReference type="ARBA" id="ARBA00048819"/>
    </source>
</evidence>
<dbReference type="AlphaFoldDB" id="A0AB35BZN3"/>
<dbReference type="RefSeq" id="WP_213403336.1">
    <property type="nucleotide sequence ID" value="NZ_JAGIBT010000001.1"/>
</dbReference>
<dbReference type="NCBIfam" id="TIGR01434">
    <property type="entry name" value="glu_cys_ligase"/>
    <property type="match status" value="1"/>
</dbReference>
<keyword evidence="3 8" id="KW-0436">Ligase</keyword>
<evidence type="ECO:0000313" key="11">
    <source>
        <dbReference type="EMBL" id="MBS7823965.1"/>
    </source>
</evidence>
<dbReference type="GO" id="GO:0006750">
    <property type="term" value="P:glutathione biosynthetic process"/>
    <property type="evidence" value="ECO:0007669"/>
    <property type="project" value="UniProtKB-UniRule"/>
</dbReference>
<evidence type="ECO:0000256" key="9">
    <source>
        <dbReference type="RuleBase" id="RU004391"/>
    </source>
</evidence>
<feature type="domain" description="Glutamate--cysteine ligase" evidence="10">
    <location>
        <begin position="20"/>
        <end position="383"/>
    </location>
</feature>
<keyword evidence="4 8" id="KW-0317">Glutathione biosynthesis</keyword>
<evidence type="ECO:0000256" key="6">
    <source>
        <dbReference type="ARBA" id="ARBA00022840"/>
    </source>
</evidence>
<dbReference type="InterPro" id="IPR006334">
    <property type="entry name" value="Glut_cys_ligase"/>
</dbReference>
<evidence type="ECO:0000256" key="1">
    <source>
        <dbReference type="ARBA" id="ARBA00005006"/>
    </source>
</evidence>
<dbReference type="GO" id="GO:0005524">
    <property type="term" value="F:ATP binding"/>
    <property type="evidence" value="ECO:0007669"/>
    <property type="project" value="UniProtKB-KW"/>
</dbReference>
<accession>A0AB35BZN3</accession>
<comment type="caution">
    <text evidence="11">The sequence shown here is derived from an EMBL/GenBank/DDBJ whole genome shotgun (WGS) entry which is preliminary data.</text>
</comment>
<organism evidence="11 12">
    <name type="scientific">Wohlfahrtiimonas chitiniclastica</name>
    <dbReference type="NCBI Taxonomy" id="400946"/>
    <lineage>
        <taxon>Bacteria</taxon>
        <taxon>Pseudomonadati</taxon>
        <taxon>Pseudomonadota</taxon>
        <taxon>Gammaproteobacteria</taxon>
        <taxon>Cardiobacteriales</taxon>
        <taxon>Ignatzschineriaceae</taxon>
        <taxon>Wohlfahrtiimonas</taxon>
    </lineage>
</organism>
<evidence type="ECO:0000259" key="10">
    <source>
        <dbReference type="Pfam" id="PF04262"/>
    </source>
</evidence>
<dbReference type="InterPro" id="IPR014746">
    <property type="entry name" value="Gln_synth/guanido_kin_cat_dom"/>
</dbReference>